<dbReference type="InterPro" id="IPR050410">
    <property type="entry name" value="CCR4/nocturin_mRNA_transcr"/>
</dbReference>
<comment type="caution">
    <text evidence="2">The sequence shown here is derived from an EMBL/GenBank/DDBJ whole genome shotgun (WGS) entry which is preliminary data.</text>
</comment>
<evidence type="ECO:0000259" key="1">
    <source>
        <dbReference type="Pfam" id="PF03372"/>
    </source>
</evidence>
<dbReference type="Proteomes" id="UP000247409">
    <property type="component" value="Unassembled WGS sequence"/>
</dbReference>
<dbReference type="EMBL" id="NBIV01000013">
    <property type="protein sequence ID" value="PXF48573.1"/>
    <property type="molecule type" value="Genomic_DNA"/>
</dbReference>
<sequence>MTADSARFSLLTFNLLAPCYKRMYNGLGNERRERERDYESLWRPRLEAMLQLLLSVQPTPAIINLQEVWFHQPYLARLEAVLSPYYHIFYARRPHKDDGLATLVSKNAALFSDVTHVSTFMLAEPSCKAPCDRVGLAVSAQIVPPDSAQLSVASRLLIVNTHLTFPHSFIPPNYREMQAEVLTSFANNYAKNAPFPVVSIIVGDFNSDSKSSVCQNVTSESFINCFQHLNGDVNPITHFNHRRQSVYVDHVFLRHGRGKERTAPATTCCLKLARTKERYTPSPVSIKDARESVPKLSCAIVPVDSKVYPEHIPHHVWPTEFMVSDHRPVAIEFNRVMAPLWR</sequence>
<evidence type="ECO:0000313" key="2">
    <source>
        <dbReference type="EMBL" id="PXF48573.1"/>
    </source>
</evidence>
<dbReference type="InterPro" id="IPR036691">
    <property type="entry name" value="Endo/exonu/phosph_ase_sf"/>
</dbReference>
<accession>A0A2V3J2K9</accession>
<proteinExistence type="predicted"/>
<dbReference type="PANTHER" id="PTHR12121">
    <property type="entry name" value="CARBON CATABOLITE REPRESSOR PROTEIN 4"/>
    <property type="match status" value="1"/>
</dbReference>
<gene>
    <name evidence="2" type="ORF">BWQ96_01742</name>
</gene>
<keyword evidence="3" id="KW-1185">Reference proteome</keyword>
<dbReference type="GO" id="GO:0000175">
    <property type="term" value="F:3'-5'-RNA exonuclease activity"/>
    <property type="evidence" value="ECO:0007669"/>
    <property type="project" value="TreeGrafter"/>
</dbReference>
<dbReference type="InterPro" id="IPR005135">
    <property type="entry name" value="Endo/exonuclease/phosphatase"/>
</dbReference>
<protein>
    <submittedName>
        <fullName evidence="2">Putative calcium-binding protein</fullName>
    </submittedName>
</protein>
<dbReference type="SUPFAM" id="SSF56219">
    <property type="entry name" value="DNase I-like"/>
    <property type="match status" value="1"/>
</dbReference>
<dbReference type="Gene3D" id="3.60.10.10">
    <property type="entry name" value="Endonuclease/exonuclease/phosphatase"/>
    <property type="match status" value="1"/>
</dbReference>
<dbReference type="OrthoDB" id="5941at2759"/>
<organism evidence="2 3">
    <name type="scientific">Gracilariopsis chorda</name>
    <dbReference type="NCBI Taxonomy" id="448386"/>
    <lineage>
        <taxon>Eukaryota</taxon>
        <taxon>Rhodophyta</taxon>
        <taxon>Florideophyceae</taxon>
        <taxon>Rhodymeniophycidae</taxon>
        <taxon>Gracilariales</taxon>
        <taxon>Gracilariaceae</taxon>
        <taxon>Gracilariopsis</taxon>
    </lineage>
</organism>
<reference evidence="2 3" key="1">
    <citation type="journal article" date="2018" name="Mol. Biol. Evol.">
        <title>Analysis of the draft genome of the red seaweed Gracilariopsis chorda provides insights into genome size evolution in Rhodophyta.</title>
        <authorList>
            <person name="Lee J."/>
            <person name="Yang E.C."/>
            <person name="Graf L."/>
            <person name="Yang J.H."/>
            <person name="Qiu H."/>
            <person name="Zel Zion U."/>
            <person name="Chan C.X."/>
            <person name="Stephens T.G."/>
            <person name="Weber A.P.M."/>
            <person name="Boo G.H."/>
            <person name="Boo S.M."/>
            <person name="Kim K.M."/>
            <person name="Shin Y."/>
            <person name="Jung M."/>
            <person name="Lee S.J."/>
            <person name="Yim H.S."/>
            <person name="Lee J.H."/>
            <person name="Bhattacharya D."/>
            <person name="Yoon H.S."/>
        </authorList>
    </citation>
    <scope>NUCLEOTIDE SEQUENCE [LARGE SCALE GENOMIC DNA]</scope>
    <source>
        <strain evidence="2 3">SKKU-2015</strain>
        <tissue evidence="2">Whole body</tissue>
    </source>
</reference>
<name>A0A2V3J2K9_9FLOR</name>
<evidence type="ECO:0000313" key="3">
    <source>
        <dbReference type="Proteomes" id="UP000247409"/>
    </source>
</evidence>
<dbReference type="AlphaFoldDB" id="A0A2V3J2K9"/>
<dbReference type="PANTHER" id="PTHR12121:SF31">
    <property type="entry name" value="FAMILY PROTEIN, PUTATIVE, EXPRESSED-RELATED"/>
    <property type="match status" value="1"/>
</dbReference>
<feature type="domain" description="Endonuclease/exonuclease/phosphatase" evidence="1">
    <location>
        <begin position="12"/>
        <end position="256"/>
    </location>
</feature>
<dbReference type="Pfam" id="PF03372">
    <property type="entry name" value="Exo_endo_phos"/>
    <property type="match status" value="1"/>
</dbReference>